<evidence type="ECO:0000256" key="7">
    <source>
        <dbReference type="ARBA" id="ARBA00022692"/>
    </source>
</evidence>
<dbReference type="InterPro" id="IPR008952">
    <property type="entry name" value="Tetraspanin_EC2_sf"/>
</dbReference>
<dbReference type="OrthoDB" id="2014092at2759"/>
<evidence type="ECO:0000256" key="1">
    <source>
        <dbReference type="ARBA" id="ARBA00004496"/>
    </source>
</evidence>
<dbReference type="PhylomeDB" id="B3S624"/>
<dbReference type="InterPro" id="IPR018499">
    <property type="entry name" value="Tetraspanin/Peripherin"/>
</dbReference>
<sequence>MGKGSRDSDSEVSLCVKYTLFFFNIIFWLIGCFIVGVSIYARTEKGFQDGFASLAYDPVMILLVVGVVIFILGFSGCVGALRENTCLLRFVKAFVEDQLRGAIKKYRDDVDLQNLIDFIQRQFRCCGVVGYKDWDANIYFNCTKSNPSREACGVPFSCCRNSTINTQCGYDVRSQGASNSVIDRIYTTGCVDNVVAFLKDNLYVVAGVAIGIGVTQDYWLSNDKKPTSIDLLAL</sequence>
<evidence type="ECO:0000256" key="8">
    <source>
        <dbReference type="ARBA" id="ARBA00022949"/>
    </source>
</evidence>
<evidence type="ECO:0000256" key="10">
    <source>
        <dbReference type="ARBA" id="ARBA00023136"/>
    </source>
</evidence>
<keyword evidence="16" id="KW-1185">Reference proteome</keyword>
<dbReference type="RefSeq" id="XP_002115692.1">
    <property type="nucleotide sequence ID" value="XM_002115656.1"/>
</dbReference>
<name>B3S624_TRIAD</name>
<keyword evidence="6" id="KW-0963">Cytoplasm</keyword>
<evidence type="ECO:0000256" key="4">
    <source>
        <dbReference type="ARBA" id="ARBA00006840"/>
    </source>
</evidence>
<keyword evidence="8" id="KW-0965">Cell junction</keyword>
<gene>
    <name evidence="15" type="ORF">TRIADDRAFT_64199</name>
</gene>
<keyword evidence="7 14" id="KW-0812">Transmembrane</keyword>
<keyword evidence="12" id="KW-0325">Glycoprotein</keyword>
<protein>
    <recommendedName>
        <fullName evidence="14">Tetraspanin</fullName>
    </recommendedName>
</protein>
<proteinExistence type="inferred from homology"/>
<evidence type="ECO:0000256" key="14">
    <source>
        <dbReference type="RuleBase" id="RU361218"/>
    </source>
</evidence>
<dbReference type="KEGG" id="tad:TRIADDRAFT_64199"/>
<dbReference type="PANTHER" id="PTHR19282">
    <property type="entry name" value="TETRASPANIN"/>
    <property type="match status" value="1"/>
</dbReference>
<dbReference type="Gene3D" id="1.10.1450.10">
    <property type="entry name" value="Tetraspanin"/>
    <property type="match status" value="1"/>
</dbReference>
<dbReference type="Pfam" id="PF00335">
    <property type="entry name" value="Tetraspanin"/>
    <property type="match status" value="2"/>
</dbReference>
<dbReference type="GO" id="GO:0072659">
    <property type="term" value="P:protein localization to plasma membrane"/>
    <property type="evidence" value="ECO:0007669"/>
    <property type="project" value="UniProtKB-ARBA"/>
</dbReference>
<dbReference type="AlphaFoldDB" id="B3S624"/>
<dbReference type="HOGENOM" id="CLU_055524_0_0_1"/>
<reference evidence="15 16" key="1">
    <citation type="journal article" date="2008" name="Nature">
        <title>The Trichoplax genome and the nature of placozoans.</title>
        <authorList>
            <person name="Srivastava M."/>
            <person name="Begovic E."/>
            <person name="Chapman J."/>
            <person name="Putnam N.H."/>
            <person name="Hellsten U."/>
            <person name="Kawashima T."/>
            <person name="Kuo A."/>
            <person name="Mitros T."/>
            <person name="Salamov A."/>
            <person name="Carpenter M.L."/>
            <person name="Signorovitch A.Y."/>
            <person name="Moreno M.A."/>
            <person name="Kamm K."/>
            <person name="Grimwood J."/>
            <person name="Schmutz J."/>
            <person name="Shapiro H."/>
            <person name="Grigoriev I.V."/>
            <person name="Buss L.W."/>
            <person name="Schierwater B."/>
            <person name="Dellaporta S.L."/>
            <person name="Rokhsar D.S."/>
        </authorList>
    </citation>
    <scope>NUCLEOTIDE SEQUENCE [LARGE SCALE GENOMIC DNA]</scope>
    <source>
        <strain evidence="15 16">Grell-BS-1999</strain>
    </source>
</reference>
<dbReference type="PIRSF" id="PIRSF002419">
    <property type="entry name" value="Tetraspanin"/>
    <property type="match status" value="1"/>
</dbReference>
<feature type="disulfide bond" evidence="13">
    <location>
        <begin position="126"/>
        <end position="142"/>
    </location>
</feature>
<accession>B3S624</accession>
<dbReference type="PROSITE" id="PS51257">
    <property type="entry name" value="PROKAR_LIPOPROTEIN"/>
    <property type="match status" value="1"/>
</dbReference>
<dbReference type="InterPro" id="IPR000301">
    <property type="entry name" value="Tetraspanin_animals"/>
</dbReference>
<dbReference type="GO" id="GO:0019899">
    <property type="term" value="F:enzyme binding"/>
    <property type="evidence" value="ECO:0007669"/>
    <property type="project" value="UniProtKB-ARBA"/>
</dbReference>
<dbReference type="GO" id="GO:0005886">
    <property type="term" value="C:plasma membrane"/>
    <property type="evidence" value="ECO:0000318"/>
    <property type="project" value="GO_Central"/>
</dbReference>
<keyword evidence="11 13" id="KW-1015">Disulfide bond</keyword>
<organism evidence="15 16">
    <name type="scientific">Trichoplax adhaerens</name>
    <name type="common">Trichoplax reptans</name>
    <dbReference type="NCBI Taxonomy" id="10228"/>
    <lineage>
        <taxon>Eukaryota</taxon>
        <taxon>Metazoa</taxon>
        <taxon>Placozoa</taxon>
        <taxon>Uniplacotomia</taxon>
        <taxon>Trichoplacea</taxon>
        <taxon>Trichoplacidae</taxon>
        <taxon>Trichoplax</taxon>
    </lineage>
</organism>
<evidence type="ECO:0000256" key="2">
    <source>
        <dbReference type="ARBA" id="ARBA00004536"/>
    </source>
</evidence>
<dbReference type="EMBL" id="DS985252">
    <property type="protein sequence ID" value="EDV21544.1"/>
    <property type="molecule type" value="Genomic_DNA"/>
</dbReference>
<evidence type="ECO:0000256" key="9">
    <source>
        <dbReference type="ARBA" id="ARBA00022989"/>
    </source>
</evidence>
<dbReference type="CTD" id="6757048"/>
<feature type="transmembrane region" description="Helical" evidence="14">
    <location>
        <begin position="61"/>
        <end position="81"/>
    </location>
</feature>
<dbReference type="GO" id="GO:0051604">
    <property type="term" value="P:protein maturation"/>
    <property type="evidence" value="ECO:0007669"/>
    <property type="project" value="UniProtKB-ARBA"/>
</dbReference>
<dbReference type="GO" id="GO:0005737">
    <property type="term" value="C:cytoplasm"/>
    <property type="evidence" value="ECO:0007669"/>
    <property type="project" value="UniProtKB-SubCell"/>
</dbReference>
<dbReference type="OMA" id="TAYQEFF"/>
<dbReference type="GeneID" id="6757048"/>
<evidence type="ECO:0000313" key="15">
    <source>
        <dbReference type="EMBL" id="EDV21544.1"/>
    </source>
</evidence>
<evidence type="ECO:0000256" key="6">
    <source>
        <dbReference type="ARBA" id="ARBA00022490"/>
    </source>
</evidence>
<evidence type="ECO:0000256" key="12">
    <source>
        <dbReference type="ARBA" id="ARBA00023180"/>
    </source>
</evidence>
<evidence type="ECO:0000256" key="3">
    <source>
        <dbReference type="ARBA" id="ARBA00004651"/>
    </source>
</evidence>
<feature type="transmembrane region" description="Helical" evidence="14">
    <location>
        <begin position="21"/>
        <end position="41"/>
    </location>
</feature>
<keyword evidence="10 14" id="KW-0472">Membrane</keyword>
<evidence type="ECO:0000256" key="5">
    <source>
        <dbReference type="ARBA" id="ARBA00022475"/>
    </source>
</evidence>
<evidence type="ECO:0000256" key="13">
    <source>
        <dbReference type="PIRSR" id="PIRSR002419-1"/>
    </source>
</evidence>
<comment type="subcellular location">
    <subcellularLocation>
        <location evidence="2">Cell junction</location>
        <location evidence="2">Adherens junction</location>
    </subcellularLocation>
    <subcellularLocation>
        <location evidence="3">Cell membrane</location>
        <topology evidence="3">Multi-pass membrane protein</topology>
    </subcellularLocation>
    <subcellularLocation>
        <location evidence="1">Cytoplasm</location>
    </subcellularLocation>
    <subcellularLocation>
        <location evidence="14">Membrane</location>
        <topology evidence="14">Multi-pass membrane protein</topology>
    </subcellularLocation>
</comment>
<dbReference type="InParanoid" id="B3S624"/>
<dbReference type="eggNOG" id="KOG3882">
    <property type="taxonomic scope" value="Eukaryota"/>
</dbReference>
<evidence type="ECO:0000256" key="11">
    <source>
        <dbReference type="ARBA" id="ARBA00023157"/>
    </source>
</evidence>
<evidence type="ECO:0000313" key="16">
    <source>
        <dbReference type="Proteomes" id="UP000009022"/>
    </source>
</evidence>
<dbReference type="GO" id="GO:0065003">
    <property type="term" value="P:protein-containing complex assembly"/>
    <property type="evidence" value="ECO:0007669"/>
    <property type="project" value="UniProtKB-ARBA"/>
</dbReference>
<comment type="caution">
    <text evidence="14">Lacks conserved residue(s) required for the propagation of feature annotation.</text>
</comment>
<dbReference type="GO" id="GO:0046930">
    <property type="term" value="C:pore complex"/>
    <property type="evidence" value="ECO:0007669"/>
    <property type="project" value="UniProtKB-ARBA"/>
</dbReference>
<feature type="disulfide bond" evidence="13">
    <location>
        <begin position="125"/>
        <end position="158"/>
    </location>
</feature>
<dbReference type="PANTHER" id="PTHR19282:SF431">
    <property type="entry name" value="TETRASPANIN 26A, ISOFORM B-RELATED"/>
    <property type="match status" value="1"/>
</dbReference>
<dbReference type="SUPFAM" id="SSF48652">
    <property type="entry name" value="Tetraspanin"/>
    <property type="match status" value="1"/>
</dbReference>
<comment type="similarity">
    <text evidence="4 14">Belongs to the tetraspanin (TM4SF) family.</text>
</comment>
<dbReference type="GO" id="GO:0005912">
    <property type="term" value="C:adherens junction"/>
    <property type="evidence" value="ECO:0007669"/>
    <property type="project" value="UniProtKB-SubCell"/>
</dbReference>
<keyword evidence="5" id="KW-1003">Cell membrane</keyword>
<dbReference type="FunFam" id="1.10.1450.10:FF:000007">
    <property type="entry name" value="Tetraspanin"/>
    <property type="match status" value="1"/>
</dbReference>
<dbReference type="FunCoup" id="B3S624">
    <property type="interactions" value="1704"/>
</dbReference>
<dbReference type="Proteomes" id="UP000009022">
    <property type="component" value="Unassembled WGS sequence"/>
</dbReference>
<keyword evidence="9 14" id="KW-1133">Transmembrane helix</keyword>
<dbReference type="PRINTS" id="PR00259">
    <property type="entry name" value="TMFOUR"/>
</dbReference>